<accession>A0ABS7BXV6</accession>
<dbReference type="InterPro" id="IPR019076">
    <property type="entry name" value="Spore_lipoprot_YhcN/YlaJ-like"/>
</dbReference>
<dbReference type="EMBL" id="JAHZIK010000071">
    <property type="protein sequence ID" value="MBW7453410.1"/>
    <property type="molecule type" value="Genomic_DNA"/>
</dbReference>
<evidence type="ECO:0000256" key="1">
    <source>
        <dbReference type="SAM" id="SignalP"/>
    </source>
</evidence>
<dbReference type="Proteomes" id="UP001519887">
    <property type="component" value="Unassembled WGS sequence"/>
</dbReference>
<feature type="chain" id="PRO_5046347736" evidence="1">
    <location>
        <begin position="24"/>
        <end position="172"/>
    </location>
</feature>
<reference evidence="2 3" key="1">
    <citation type="submission" date="2021-07" db="EMBL/GenBank/DDBJ databases">
        <title>Paenibacillus radiodurans sp. nov., isolated from the southeastern edge of Tengger Desert.</title>
        <authorList>
            <person name="Zhang G."/>
        </authorList>
    </citation>
    <scope>NUCLEOTIDE SEQUENCE [LARGE SCALE GENOMIC DNA]</scope>
    <source>
        <strain evidence="2 3">CCM 7311</strain>
    </source>
</reference>
<sequence>MYKISAMLVLSLFLVMASTGCTAKHDKVKTNNYKTQSTTDKRMLMKETHPQQKQHPRASANMTTAEKIAKHVSKVHGVDRATVILNNRDAVVGVAVKKGVHTEMVKRQVKQTVERAEPGYAVHVTTDGQLFSRIKSLQNQMLPMDGHPVRNFSEDVGTLIRDMGRTITAPLR</sequence>
<evidence type="ECO:0000313" key="2">
    <source>
        <dbReference type="EMBL" id="MBW7453410.1"/>
    </source>
</evidence>
<comment type="caution">
    <text evidence="2">The sequence shown here is derived from an EMBL/GenBank/DDBJ whole genome shotgun (WGS) entry which is preliminary data.</text>
</comment>
<evidence type="ECO:0000313" key="3">
    <source>
        <dbReference type="Proteomes" id="UP001519887"/>
    </source>
</evidence>
<gene>
    <name evidence="2" type="ORF">K0U00_05095</name>
</gene>
<dbReference type="PROSITE" id="PS51257">
    <property type="entry name" value="PROKAR_LIPOPROTEIN"/>
    <property type="match status" value="1"/>
</dbReference>
<protein>
    <submittedName>
        <fullName evidence="2">YhcN/YlaJ family sporulation lipoprotein</fullName>
    </submittedName>
</protein>
<organism evidence="2 3">
    <name type="scientific">Paenibacillus sepulcri</name>
    <dbReference type="NCBI Taxonomy" id="359917"/>
    <lineage>
        <taxon>Bacteria</taxon>
        <taxon>Bacillati</taxon>
        <taxon>Bacillota</taxon>
        <taxon>Bacilli</taxon>
        <taxon>Bacillales</taxon>
        <taxon>Paenibacillaceae</taxon>
        <taxon>Paenibacillus</taxon>
    </lineage>
</organism>
<proteinExistence type="predicted"/>
<name>A0ABS7BXV6_9BACL</name>
<feature type="signal peptide" evidence="1">
    <location>
        <begin position="1"/>
        <end position="23"/>
    </location>
</feature>
<keyword evidence="3" id="KW-1185">Reference proteome</keyword>
<keyword evidence="2" id="KW-0449">Lipoprotein</keyword>
<dbReference type="Pfam" id="PF09580">
    <property type="entry name" value="Spore_YhcN_YlaJ"/>
    <property type="match status" value="1"/>
</dbReference>
<keyword evidence="1" id="KW-0732">Signal</keyword>
<dbReference type="RefSeq" id="WP_210038365.1">
    <property type="nucleotide sequence ID" value="NZ_JBHLVU010000022.1"/>
</dbReference>